<dbReference type="Proteomes" id="UP000828390">
    <property type="component" value="Unassembled WGS sequence"/>
</dbReference>
<reference evidence="1" key="2">
    <citation type="submission" date="2020-11" db="EMBL/GenBank/DDBJ databases">
        <authorList>
            <person name="McCartney M.A."/>
            <person name="Auch B."/>
            <person name="Kono T."/>
            <person name="Mallez S."/>
            <person name="Becker A."/>
            <person name="Gohl D.M."/>
            <person name="Silverstein K.A.T."/>
            <person name="Koren S."/>
            <person name="Bechman K.B."/>
            <person name="Herman A."/>
            <person name="Abrahante J.E."/>
            <person name="Garbe J."/>
        </authorList>
    </citation>
    <scope>NUCLEOTIDE SEQUENCE</scope>
    <source>
        <strain evidence="1">Duluth1</strain>
        <tissue evidence="1">Whole animal</tissue>
    </source>
</reference>
<sequence>MDTMANESLELMSDGMLIEMAWLSMSHKFSLELDKTFWGNELKTVMAGFQQEYNSCSAKEREMALEDLWSAEDLAGLHNNNEQRYQWPWNDIFLIDNGIPD</sequence>
<reference evidence="1" key="1">
    <citation type="journal article" date="2019" name="bioRxiv">
        <title>The Genome of the Zebra Mussel, Dreissena polymorpha: A Resource for Invasive Species Research.</title>
        <authorList>
            <person name="McCartney M.A."/>
            <person name="Auch B."/>
            <person name="Kono T."/>
            <person name="Mallez S."/>
            <person name="Zhang Y."/>
            <person name="Obille A."/>
            <person name="Becker A."/>
            <person name="Abrahante J.E."/>
            <person name="Garbe J."/>
            <person name="Badalamenti J.P."/>
            <person name="Herman A."/>
            <person name="Mangelson H."/>
            <person name="Liachko I."/>
            <person name="Sullivan S."/>
            <person name="Sone E.D."/>
            <person name="Koren S."/>
            <person name="Silverstein K.A.T."/>
            <person name="Beckman K.B."/>
            <person name="Gohl D.M."/>
        </authorList>
    </citation>
    <scope>NUCLEOTIDE SEQUENCE</scope>
    <source>
        <strain evidence="1">Duluth1</strain>
        <tissue evidence="1">Whole animal</tissue>
    </source>
</reference>
<gene>
    <name evidence="1" type="ORF">DPMN_166646</name>
</gene>
<protein>
    <submittedName>
        <fullName evidence="1">Uncharacterized protein</fullName>
    </submittedName>
</protein>
<comment type="caution">
    <text evidence="1">The sequence shown here is derived from an EMBL/GenBank/DDBJ whole genome shotgun (WGS) entry which is preliminary data.</text>
</comment>
<name>A0A9D4EYC4_DREPO</name>
<accession>A0A9D4EYC4</accession>
<keyword evidence="2" id="KW-1185">Reference proteome</keyword>
<dbReference type="EMBL" id="JAIWYP010000008">
    <property type="protein sequence ID" value="KAH3788502.1"/>
    <property type="molecule type" value="Genomic_DNA"/>
</dbReference>
<organism evidence="1 2">
    <name type="scientific">Dreissena polymorpha</name>
    <name type="common">Zebra mussel</name>
    <name type="synonym">Mytilus polymorpha</name>
    <dbReference type="NCBI Taxonomy" id="45954"/>
    <lineage>
        <taxon>Eukaryota</taxon>
        <taxon>Metazoa</taxon>
        <taxon>Spiralia</taxon>
        <taxon>Lophotrochozoa</taxon>
        <taxon>Mollusca</taxon>
        <taxon>Bivalvia</taxon>
        <taxon>Autobranchia</taxon>
        <taxon>Heteroconchia</taxon>
        <taxon>Euheterodonta</taxon>
        <taxon>Imparidentia</taxon>
        <taxon>Neoheterodontei</taxon>
        <taxon>Myida</taxon>
        <taxon>Dreissenoidea</taxon>
        <taxon>Dreissenidae</taxon>
        <taxon>Dreissena</taxon>
    </lineage>
</organism>
<evidence type="ECO:0000313" key="1">
    <source>
        <dbReference type="EMBL" id="KAH3788502.1"/>
    </source>
</evidence>
<proteinExistence type="predicted"/>
<dbReference type="AlphaFoldDB" id="A0A9D4EYC4"/>
<evidence type="ECO:0000313" key="2">
    <source>
        <dbReference type="Proteomes" id="UP000828390"/>
    </source>
</evidence>